<gene>
    <name evidence="2" type="ORF">QV13_28915</name>
</gene>
<dbReference type="RefSeq" id="WP_024922818.1">
    <property type="nucleotide sequence ID" value="NZ_MDEO01000036.1"/>
</dbReference>
<organism evidence="2 3">
    <name type="scientific">Mesorhizobium hungaricum</name>
    <dbReference type="NCBI Taxonomy" id="1566387"/>
    <lineage>
        <taxon>Bacteria</taxon>
        <taxon>Pseudomonadati</taxon>
        <taxon>Pseudomonadota</taxon>
        <taxon>Alphaproteobacteria</taxon>
        <taxon>Hyphomicrobiales</taxon>
        <taxon>Phyllobacteriaceae</taxon>
        <taxon>Mesorhizobium</taxon>
    </lineage>
</organism>
<sequence length="332" mass="34980">MTSSDQTKPKRRRWPIRLIILLLVLFGLYSAGWFWLAARVKSEAGNAVAALAAKGANADCSNLTVSGYPLRFVVTCDALAYQDDSRNVAAASGGVVAAASLLRPLVPNAELDGPLRTSVPGMLPLWIDWDSLQASTHLWWPLPSKVSLAAEGFNGQTDPADETDPVQLFSVGQLALDASPAGQDIVLNHAFTDLEIDAHTIGGRVLPPFDGKGDMTVKNGVALIATPPKSLRGQSVDIRNLELSSGEARIALSGPLSVDADGLIDATLNIKLQNPKAVAGILATAIPEQANQIQQGFAALSMLGNEPAMPLKVVKGRASLGFIPLGMIKPVE</sequence>
<comment type="caution">
    <text evidence="2">The sequence shown here is derived from an EMBL/GenBank/DDBJ whole genome shotgun (WGS) entry which is preliminary data.</text>
</comment>
<dbReference type="STRING" id="1566387.QV13_28915"/>
<reference evidence="2 3" key="1">
    <citation type="submission" date="2016-08" db="EMBL/GenBank/DDBJ databases">
        <title>Whole genome sequence of Mesorhizobium sp. strain UASWS1009 isolated from industrial sewage.</title>
        <authorList>
            <person name="Crovadore J."/>
            <person name="Calmin G."/>
            <person name="Chablais R."/>
            <person name="Cochard B."/>
            <person name="Lefort F."/>
        </authorList>
    </citation>
    <scope>NUCLEOTIDE SEQUENCE [LARGE SCALE GENOMIC DNA]</scope>
    <source>
        <strain evidence="2 3">UASWS1009</strain>
    </source>
</reference>
<proteinExistence type="predicted"/>
<evidence type="ECO:0000313" key="3">
    <source>
        <dbReference type="Proteomes" id="UP000094412"/>
    </source>
</evidence>
<protein>
    <recommendedName>
        <fullName evidence="4">DUF2125 domain-containing protein</fullName>
    </recommendedName>
</protein>
<dbReference type="AlphaFoldDB" id="A0A1C2DFH0"/>
<dbReference type="OrthoDB" id="7169664at2"/>
<evidence type="ECO:0000256" key="1">
    <source>
        <dbReference type="SAM" id="Phobius"/>
    </source>
</evidence>
<dbReference type="Proteomes" id="UP000094412">
    <property type="component" value="Unassembled WGS sequence"/>
</dbReference>
<dbReference type="EMBL" id="MDEO01000036">
    <property type="protein sequence ID" value="OCX13498.1"/>
    <property type="molecule type" value="Genomic_DNA"/>
</dbReference>
<name>A0A1C2DFH0_9HYPH</name>
<dbReference type="Pfam" id="PF09898">
    <property type="entry name" value="DUF2125"/>
    <property type="match status" value="1"/>
</dbReference>
<keyword evidence="3" id="KW-1185">Reference proteome</keyword>
<dbReference type="InterPro" id="IPR018666">
    <property type="entry name" value="DUF2125"/>
</dbReference>
<evidence type="ECO:0008006" key="4">
    <source>
        <dbReference type="Google" id="ProtNLM"/>
    </source>
</evidence>
<feature type="transmembrane region" description="Helical" evidence="1">
    <location>
        <begin position="18"/>
        <end position="36"/>
    </location>
</feature>
<keyword evidence="1" id="KW-0472">Membrane</keyword>
<keyword evidence="1" id="KW-1133">Transmembrane helix</keyword>
<keyword evidence="1" id="KW-0812">Transmembrane</keyword>
<accession>A0A1C2DFH0</accession>
<evidence type="ECO:0000313" key="2">
    <source>
        <dbReference type="EMBL" id="OCX13498.1"/>
    </source>
</evidence>